<sequence length="439" mass="48050">MEHSRSKTPLIFFISVLVLTILAVFLLVRQCSSEQSSDDVVEQTSDDAANGADGDSIGLTVDGKHVDETSTGHSGTPEELVGRIRDFIVDANDTGDAKPLIDFIGQGALTPEQKRKLHELAAGSQLKLNPNQPFSALKNAADRWALNLADNQRILLDLAKNIEGGWKVNRVTLPGEKGALVDGGMDPATPEDEVKAAAAVKGFMDAILKLDPTAARQFVDTEQVNYAKLAGLCIIFEEGKYKLTEEKPVRKMFLTEKTAGWLTRVESAGAEQSAMFAINTKRKDAESPWKITEINLDKLLADYAGRFSDGDIYYTPLIKNPKGGDSLAIYFDLDSGELTARTQRQLNVVANLLKNDTAKNLTISGHTDALGSEDHNLKLSEERARRVMKYLNDQGVAAEQIKIIGYGKSKPRRPNTTPDGEDAPDGRRANRRAEILLNF</sequence>
<accession>A0AAT9FJC7</accession>
<evidence type="ECO:0000256" key="5">
    <source>
        <dbReference type="SAM" id="MobiDB-lite"/>
    </source>
</evidence>
<dbReference type="InterPro" id="IPR050330">
    <property type="entry name" value="Bact_OuterMem_StrucFunc"/>
</dbReference>
<dbReference type="CDD" id="cd07185">
    <property type="entry name" value="OmpA_C-like"/>
    <property type="match status" value="1"/>
</dbReference>
<feature type="region of interest" description="Disordered" evidence="5">
    <location>
        <begin position="36"/>
        <end position="77"/>
    </location>
</feature>
<dbReference type="GO" id="GO:0009279">
    <property type="term" value="C:cell outer membrane"/>
    <property type="evidence" value="ECO:0007669"/>
    <property type="project" value="UniProtKB-SubCell"/>
</dbReference>
<feature type="compositionally biased region" description="Low complexity" evidence="5">
    <location>
        <begin position="46"/>
        <end position="55"/>
    </location>
</feature>
<dbReference type="Gene3D" id="3.30.1330.60">
    <property type="entry name" value="OmpA-like domain"/>
    <property type="match status" value="1"/>
</dbReference>
<feature type="domain" description="OmpA-like" evidence="6">
    <location>
        <begin position="323"/>
        <end position="439"/>
    </location>
</feature>
<proteinExistence type="predicted"/>
<protein>
    <recommendedName>
        <fullName evidence="6">OmpA-like domain-containing protein</fullName>
    </recommendedName>
</protein>
<dbReference type="SUPFAM" id="SSF103088">
    <property type="entry name" value="OmpA-like"/>
    <property type="match status" value="1"/>
</dbReference>
<evidence type="ECO:0000256" key="1">
    <source>
        <dbReference type="ARBA" id="ARBA00004442"/>
    </source>
</evidence>
<dbReference type="InterPro" id="IPR006665">
    <property type="entry name" value="OmpA-like"/>
</dbReference>
<name>A0AAT9FJC7_9BACT</name>
<feature type="region of interest" description="Disordered" evidence="5">
    <location>
        <begin position="406"/>
        <end position="430"/>
    </location>
</feature>
<evidence type="ECO:0000256" key="2">
    <source>
        <dbReference type="ARBA" id="ARBA00023136"/>
    </source>
</evidence>
<dbReference type="Pfam" id="PF00691">
    <property type="entry name" value="OmpA"/>
    <property type="match status" value="1"/>
</dbReference>
<dbReference type="PRINTS" id="PR01021">
    <property type="entry name" value="OMPADOMAIN"/>
</dbReference>
<evidence type="ECO:0000256" key="3">
    <source>
        <dbReference type="ARBA" id="ARBA00023237"/>
    </source>
</evidence>
<feature type="compositionally biased region" description="Acidic residues" evidence="5">
    <location>
        <begin position="36"/>
        <end position="45"/>
    </location>
</feature>
<comment type="subcellular location">
    <subcellularLocation>
        <location evidence="1">Cell outer membrane</location>
    </subcellularLocation>
</comment>
<evidence type="ECO:0000256" key="4">
    <source>
        <dbReference type="PROSITE-ProRule" id="PRU00473"/>
    </source>
</evidence>
<dbReference type="InterPro" id="IPR036737">
    <property type="entry name" value="OmpA-like_sf"/>
</dbReference>
<keyword evidence="3" id="KW-0998">Cell outer membrane</keyword>
<evidence type="ECO:0000313" key="7">
    <source>
        <dbReference type="EMBL" id="BDS06186.1"/>
    </source>
</evidence>
<dbReference type="EMBL" id="AP026866">
    <property type="protein sequence ID" value="BDS06186.1"/>
    <property type="molecule type" value="Genomic_DNA"/>
</dbReference>
<keyword evidence="2 4" id="KW-0472">Membrane</keyword>
<dbReference type="InterPro" id="IPR006664">
    <property type="entry name" value="OMP_bac"/>
</dbReference>
<dbReference type="PANTHER" id="PTHR30329">
    <property type="entry name" value="STATOR ELEMENT OF FLAGELLAR MOTOR COMPLEX"/>
    <property type="match status" value="1"/>
</dbReference>
<organism evidence="7">
    <name type="scientific">Oceaniferula spumae</name>
    <dbReference type="NCBI Taxonomy" id="2979115"/>
    <lineage>
        <taxon>Bacteria</taxon>
        <taxon>Pseudomonadati</taxon>
        <taxon>Verrucomicrobiota</taxon>
        <taxon>Verrucomicrobiia</taxon>
        <taxon>Verrucomicrobiales</taxon>
        <taxon>Verrucomicrobiaceae</taxon>
        <taxon>Oceaniferula</taxon>
    </lineage>
</organism>
<reference evidence="7" key="1">
    <citation type="submission" date="2024-07" db="EMBL/GenBank/DDBJ databases">
        <title>Complete genome sequence of Verrucomicrobiaceae bacterium NT6N.</title>
        <authorList>
            <person name="Huang C."/>
            <person name="Takami H."/>
            <person name="Hamasaki K."/>
        </authorList>
    </citation>
    <scope>NUCLEOTIDE SEQUENCE</scope>
    <source>
        <strain evidence="7">NT6N</strain>
    </source>
</reference>
<dbReference type="PANTHER" id="PTHR30329:SF21">
    <property type="entry name" value="LIPOPROTEIN YIAD-RELATED"/>
    <property type="match status" value="1"/>
</dbReference>
<dbReference type="AlphaFoldDB" id="A0AAT9FJC7"/>
<gene>
    <name evidence="7" type="ORF">NT6N_12260</name>
</gene>
<dbReference type="KEGG" id="osu:NT6N_12260"/>
<evidence type="ECO:0000259" key="6">
    <source>
        <dbReference type="PROSITE" id="PS51123"/>
    </source>
</evidence>
<dbReference type="PROSITE" id="PS51123">
    <property type="entry name" value="OMPA_2"/>
    <property type="match status" value="1"/>
</dbReference>